<name>A0ABN1F7L9_9PROT</name>
<evidence type="ECO:0000256" key="4">
    <source>
        <dbReference type="ARBA" id="ARBA00023125"/>
    </source>
</evidence>
<comment type="similarity">
    <text evidence="1 6">Belongs to the sigma-70 factor family. ECF subfamily.</text>
</comment>
<evidence type="ECO:0000256" key="6">
    <source>
        <dbReference type="RuleBase" id="RU000716"/>
    </source>
</evidence>
<dbReference type="InterPro" id="IPR014284">
    <property type="entry name" value="RNA_pol_sigma-70_dom"/>
</dbReference>
<dbReference type="PANTHER" id="PTHR43133">
    <property type="entry name" value="RNA POLYMERASE ECF-TYPE SIGMA FACTO"/>
    <property type="match status" value="1"/>
</dbReference>
<keyword evidence="5 6" id="KW-0804">Transcription</keyword>
<dbReference type="Pfam" id="PF04542">
    <property type="entry name" value="Sigma70_r2"/>
    <property type="match status" value="1"/>
</dbReference>
<evidence type="ECO:0000259" key="8">
    <source>
        <dbReference type="Pfam" id="PF08281"/>
    </source>
</evidence>
<organism evidence="9 10">
    <name type="scientific">Rhizomicrobium electricum</name>
    <dbReference type="NCBI Taxonomy" id="480070"/>
    <lineage>
        <taxon>Bacteria</taxon>
        <taxon>Pseudomonadati</taxon>
        <taxon>Pseudomonadota</taxon>
        <taxon>Alphaproteobacteria</taxon>
        <taxon>Micropepsales</taxon>
        <taxon>Micropepsaceae</taxon>
        <taxon>Rhizomicrobium</taxon>
    </lineage>
</organism>
<sequence length="195" mass="21730">MGQGMGLDRDAIRPDWAVLIVAVSARGDRAAFAELFAFFAPRIKSFMLRSGESEVQAEELAQEAMLMVWRKAALFDPAGASASAWIFTIARNLRIDAKRRTRRESALVAGDVDDEFHIDEAPLPDARLAETQTEANVRNALAQLPPDQLRVVEMSFFQDRPHAEIADALKIPLGTVKSRLRLAMRRLRSLLGEET</sequence>
<feature type="domain" description="RNA polymerase sigma-70 region 2" evidence="7">
    <location>
        <begin position="39"/>
        <end position="103"/>
    </location>
</feature>
<keyword evidence="4 6" id="KW-0238">DNA-binding</keyword>
<dbReference type="PANTHER" id="PTHR43133:SF62">
    <property type="entry name" value="RNA POLYMERASE SIGMA FACTOR SIGZ"/>
    <property type="match status" value="1"/>
</dbReference>
<dbReference type="SUPFAM" id="SSF88659">
    <property type="entry name" value="Sigma3 and sigma4 domains of RNA polymerase sigma factors"/>
    <property type="match status" value="1"/>
</dbReference>
<evidence type="ECO:0000256" key="2">
    <source>
        <dbReference type="ARBA" id="ARBA00023015"/>
    </source>
</evidence>
<evidence type="ECO:0000256" key="3">
    <source>
        <dbReference type="ARBA" id="ARBA00023082"/>
    </source>
</evidence>
<evidence type="ECO:0000313" key="10">
    <source>
        <dbReference type="Proteomes" id="UP001499951"/>
    </source>
</evidence>
<keyword evidence="3 6" id="KW-0731">Sigma factor</keyword>
<dbReference type="Gene3D" id="1.10.10.10">
    <property type="entry name" value="Winged helix-like DNA-binding domain superfamily/Winged helix DNA-binding domain"/>
    <property type="match status" value="1"/>
</dbReference>
<keyword evidence="10" id="KW-1185">Reference proteome</keyword>
<dbReference type="InterPro" id="IPR007627">
    <property type="entry name" value="RNA_pol_sigma70_r2"/>
</dbReference>
<dbReference type="SUPFAM" id="SSF88946">
    <property type="entry name" value="Sigma2 domain of RNA polymerase sigma factors"/>
    <property type="match status" value="1"/>
</dbReference>
<protein>
    <recommendedName>
        <fullName evidence="6">RNA polymerase sigma factor</fullName>
    </recommendedName>
</protein>
<dbReference type="InterPro" id="IPR013324">
    <property type="entry name" value="RNA_pol_sigma_r3/r4-like"/>
</dbReference>
<dbReference type="InterPro" id="IPR013325">
    <property type="entry name" value="RNA_pol_sigma_r2"/>
</dbReference>
<evidence type="ECO:0000256" key="5">
    <source>
        <dbReference type="ARBA" id="ARBA00023163"/>
    </source>
</evidence>
<dbReference type="InterPro" id="IPR000838">
    <property type="entry name" value="RNA_pol_sigma70_ECF_CS"/>
</dbReference>
<reference evidence="9 10" key="1">
    <citation type="journal article" date="2019" name="Int. J. Syst. Evol. Microbiol.">
        <title>The Global Catalogue of Microorganisms (GCM) 10K type strain sequencing project: providing services to taxonomists for standard genome sequencing and annotation.</title>
        <authorList>
            <consortium name="The Broad Institute Genomics Platform"/>
            <consortium name="The Broad Institute Genome Sequencing Center for Infectious Disease"/>
            <person name="Wu L."/>
            <person name="Ma J."/>
        </authorList>
    </citation>
    <scope>NUCLEOTIDE SEQUENCE [LARGE SCALE GENOMIC DNA]</scope>
    <source>
        <strain evidence="9 10">JCM 15089</strain>
    </source>
</reference>
<comment type="caution">
    <text evidence="9">The sequence shown here is derived from an EMBL/GenBank/DDBJ whole genome shotgun (WGS) entry which is preliminary data.</text>
</comment>
<dbReference type="NCBIfam" id="TIGR02937">
    <property type="entry name" value="sigma70-ECF"/>
    <property type="match status" value="1"/>
</dbReference>
<dbReference type="InterPro" id="IPR039425">
    <property type="entry name" value="RNA_pol_sigma-70-like"/>
</dbReference>
<keyword evidence="2 6" id="KW-0805">Transcription regulation</keyword>
<dbReference type="Proteomes" id="UP001499951">
    <property type="component" value="Unassembled WGS sequence"/>
</dbReference>
<evidence type="ECO:0000259" key="7">
    <source>
        <dbReference type="Pfam" id="PF04542"/>
    </source>
</evidence>
<dbReference type="InterPro" id="IPR036388">
    <property type="entry name" value="WH-like_DNA-bd_sf"/>
</dbReference>
<evidence type="ECO:0000256" key="1">
    <source>
        <dbReference type="ARBA" id="ARBA00010641"/>
    </source>
</evidence>
<feature type="domain" description="RNA polymerase sigma factor 70 region 4 type 2" evidence="8">
    <location>
        <begin position="136"/>
        <end position="187"/>
    </location>
</feature>
<evidence type="ECO:0000313" key="9">
    <source>
        <dbReference type="EMBL" id="GAA0584466.1"/>
    </source>
</evidence>
<gene>
    <name evidence="9" type="ORF">GCM10008942_36730</name>
</gene>
<dbReference type="PROSITE" id="PS01063">
    <property type="entry name" value="SIGMA70_ECF"/>
    <property type="match status" value="1"/>
</dbReference>
<accession>A0ABN1F7L9</accession>
<dbReference type="EMBL" id="BAAADD010000011">
    <property type="protein sequence ID" value="GAA0584466.1"/>
    <property type="molecule type" value="Genomic_DNA"/>
</dbReference>
<proteinExistence type="inferred from homology"/>
<dbReference type="InterPro" id="IPR013249">
    <property type="entry name" value="RNA_pol_sigma70_r4_t2"/>
</dbReference>
<dbReference type="CDD" id="cd06171">
    <property type="entry name" value="Sigma70_r4"/>
    <property type="match status" value="1"/>
</dbReference>
<dbReference type="Gene3D" id="1.10.1740.10">
    <property type="match status" value="1"/>
</dbReference>
<dbReference type="Pfam" id="PF08281">
    <property type="entry name" value="Sigma70_r4_2"/>
    <property type="match status" value="1"/>
</dbReference>